<sequence>MRYFHTSAAGACLSLLVLAGIPGTAFGAPTAITFTINHADCGAGAFSLYLNGVHLDTVASTNGCDCNTATLQRTFTEPDVLALYNPAACNDLQVDVVDGGSTAVGFARVYVEATEGASLLCLYDAVSGPIPCADRDVCDGYEIGLSSLSSDDGDDIAPGLGAGCDNCANRDNPDQADADGDGIGDACDPCPLGDSDGDSFCDAIDNCASVANWDQTDSDLDGIGDACDNCPAAANPDQLDSDADGLGDACKDVCVTLQRGVFGAVEDADIWEAFPRYSDGHIPYNYSGDTRGARKQALYRFGLDGIPAGATVTSAEFGVVAFGSSDQTVRAHRITAPWREDTVTWQDFAASYDKAAAAELTYVGPYAMSADLTGLVQAWVDGTTPNYGFLVEEGPDGRTSYRSSDHPLQSDRPWLEVCYLAR</sequence>
<evidence type="ECO:0000259" key="6">
    <source>
        <dbReference type="Pfam" id="PF24517"/>
    </source>
</evidence>
<dbReference type="Gene3D" id="4.10.1080.10">
    <property type="entry name" value="TSP type-3 repeat"/>
    <property type="match status" value="1"/>
</dbReference>
<feature type="domain" description="Carbohydrate-binding module family 96" evidence="6">
    <location>
        <begin position="289"/>
        <end position="406"/>
    </location>
</feature>
<organism evidence="7 8">
    <name type="scientific">Sorangium atrum</name>
    <dbReference type="NCBI Taxonomy" id="2995308"/>
    <lineage>
        <taxon>Bacteria</taxon>
        <taxon>Pseudomonadati</taxon>
        <taxon>Myxococcota</taxon>
        <taxon>Polyangia</taxon>
        <taxon>Polyangiales</taxon>
        <taxon>Polyangiaceae</taxon>
        <taxon>Sorangium</taxon>
    </lineage>
</organism>
<proteinExistence type="predicted"/>
<evidence type="ECO:0000313" key="7">
    <source>
        <dbReference type="EMBL" id="MDC0681788.1"/>
    </source>
</evidence>
<dbReference type="PANTHER" id="PTHR10199">
    <property type="entry name" value="THROMBOSPONDIN"/>
    <property type="match status" value="1"/>
</dbReference>
<accession>A0ABT5C823</accession>
<protein>
    <submittedName>
        <fullName evidence="7">DNRLRE domain-containing protein</fullName>
    </submittedName>
</protein>
<dbReference type="EMBL" id="JAQNDK010000003">
    <property type="protein sequence ID" value="MDC0681788.1"/>
    <property type="molecule type" value="Genomic_DNA"/>
</dbReference>
<evidence type="ECO:0000256" key="3">
    <source>
        <dbReference type="ARBA" id="ARBA00022729"/>
    </source>
</evidence>
<keyword evidence="2" id="KW-0964">Secreted</keyword>
<dbReference type="InterPro" id="IPR028974">
    <property type="entry name" value="TSP_type-3_rpt"/>
</dbReference>
<comment type="caution">
    <text evidence="7">The sequence shown here is derived from an EMBL/GenBank/DDBJ whole genome shotgun (WGS) entry which is preliminary data.</text>
</comment>
<dbReference type="RefSeq" id="WP_272099139.1">
    <property type="nucleotide sequence ID" value="NZ_JAQNDK010000003.1"/>
</dbReference>
<evidence type="ECO:0000313" key="8">
    <source>
        <dbReference type="Proteomes" id="UP001217485"/>
    </source>
</evidence>
<evidence type="ECO:0000256" key="4">
    <source>
        <dbReference type="ARBA" id="ARBA00022837"/>
    </source>
</evidence>
<comment type="subcellular location">
    <subcellularLocation>
        <location evidence="1">Secreted</location>
    </subcellularLocation>
</comment>
<reference evidence="7 8" key="1">
    <citation type="submission" date="2023-01" db="EMBL/GenBank/DDBJ databases">
        <title>Minimal conservation of predation-associated metabolite biosynthetic gene clusters underscores biosynthetic potential of Myxococcota including descriptions for ten novel species: Archangium lansinium sp. nov., Myxococcus landrumus sp. nov., Nannocystis bai.</title>
        <authorList>
            <person name="Ahearne A."/>
            <person name="Stevens C."/>
            <person name="Dowd S."/>
        </authorList>
    </citation>
    <scope>NUCLEOTIDE SEQUENCE [LARGE SCALE GENOMIC DNA]</scope>
    <source>
        <strain evidence="7 8">WIWO2</strain>
    </source>
</reference>
<evidence type="ECO:0000256" key="1">
    <source>
        <dbReference type="ARBA" id="ARBA00004613"/>
    </source>
</evidence>
<gene>
    <name evidence="7" type="ORF">POL72_28870</name>
</gene>
<evidence type="ECO:0000256" key="5">
    <source>
        <dbReference type="SAM" id="SignalP"/>
    </source>
</evidence>
<dbReference type="Proteomes" id="UP001217485">
    <property type="component" value="Unassembled WGS sequence"/>
</dbReference>
<feature type="chain" id="PRO_5045288881" evidence="5">
    <location>
        <begin position="28"/>
        <end position="422"/>
    </location>
</feature>
<dbReference type="NCBIfam" id="NF033679">
    <property type="entry name" value="DNRLRE_dom"/>
    <property type="match status" value="1"/>
</dbReference>
<dbReference type="Pfam" id="PF24517">
    <property type="entry name" value="CBM96"/>
    <property type="match status" value="1"/>
</dbReference>
<feature type="signal peptide" evidence="5">
    <location>
        <begin position="1"/>
        <end position="27"/>
    </location>
</feature>
<keyword evidence="4" id="KW-0106">Calcium</keyword>
<keyword evidence="8" id="KW-1185">Reference proteome</keyword>
<dbReference type="SUPFAM" id="SSF103647">
    <property type="entry name" value="TSP type-3 repeat"/>
    <property type="match status" value="1"/>
</dbReference>
<dbReference type="InterPro" id="IPR003367">
    <property type="entry name" value="Thrombospondin_3-like_rpt"/>
</dbReference>
<evidence type="ECO:0000256" key="2">
    <source>
        <dbReference type="ARBA" id="ARBA00022525"/>
    </source>
</evidence>
<dbReference type="Pfam" id="PF02412">
    <property type="entry name" value="TSP_3"/>
    <property type="match status" value="1"/>
</dbReference>
<name>A0ABT5C823_9BACT</name>
<dbReference type="InterPro" id="IPR055372">
    <property type="entry name" value="CBM96"/>
</dbReference>
<keyword evidence="3 5" id="KW-0732">Signal</keyword>